<evidence type="ECO:0000256" key="3">
    <source>
        <dbReference type="ARBA" id="ARBA00022741"/>
    </source>
</evidence>
<dbReference type="GO" id="GO:0005524">
    <property type="term" value="F:ATP binding"/>
    <property type="evidence" value="ECO:0007669"/>
    <property type="project" value="UniProtKB-KW"/>
</dbReference>
<keyword evidence="7" id="KW-1185">Reference proteome</keyword>
<evidence type="ECO:0000256" key="2">
    <source>
        <dbReference type="ARBA" id="ARBA00022448"/>
    </source>
</evidence>
<dbReference type="GO" id="GO:0016887">
    <property type="term" value="F:ATP hydrolysis activity"/>
    <property type="evidence" value="ECO:0007669"/>
    <property type="project" value="InterPro"/>
</dbReference>
<dbReference type="OrthoDB" id="9807242at2"/>
<dbReference type="EMBL" id="CP029357">
    <property type="protein sequence ID" value="AWK89683.1"/>
    <property type="molecule type" value="Genomic_DNA"/>
</dbReference>
<sequence>MLGVRVRGLSRRYLVRARPVVALDGVDLEVPPGSLVAIVGYSGCGKTTLLRHVAGLETAETGSVAFFGSDGQSRPPGRIGMVFQEPRLLPWKTVRENVGLATLRLPAGVGAGWTRIEETLALVGLTAFADARPAQLSGGMAQRAALARALCREPELLLMDEPFGALDALTRTHLQGELARIRLARSITTLFITHDVAEAVRLADTVVVMAAGRIMATLPVPLPHPRDPADPALAPLQAAVFATILGDARHPLAHQSETL</sequence>
<keyword evidence="3" id="KW-0547">Nucleotide-binding</keyword>
<evidence type="ECO:0000259" key="5">
    <source>
        <dbReference type="PROSITE" id="PS50893"/>
    </source>
</evidence>
<keyword evidence="4 6" id="KW-0067">ATP-binding</keyword>
<dbReference type="InterPro" id="IPR003439">
    <property type="entry name" value="ABC_transporter-like_ATP-bd"/>
</dbReference>
<dbReference type="PROSITE" id="PS00211">
    <property type="entry name" value="ABC_TRANSPORTER_1"/>
    <property type="match status" value="1"/>
</dbReference>
<evidence type="ECO:0000313" key="6">
    <source>
        <dbReference type="EMBL" id="AWK89683.1"/>
    </source>
</evidence>
<dbReference type="Pfam" id="PF00005">
    <property type="entry name" value="ABC_tran"/>
    <property type="match status" value="1"/>
</dbReference>
<feature type="domain" description="ABC transporter" evidence="5">
    <location>
        <begin position="4"/>
        <end position="236"/>
    </location>
</feature>
<keyword evidence="2" id="KW-0813">Transport</keyword>
<dbReference type="InterPro" id="IPR050166">
    <property type="entry name" value="ABC_transporter_ATP-bind"/>
</dbReference>
<proteinExistence type="inferred from homology"/>
<dbReference type="PANTHER" id="PTHR42788">
    <property type="entry name" value="TAURINE IMPORT ATP-BINDING PROTEIN-RELATED"/>
    <property type="match status" value="1"/>
</dbReference>
<dbReference type="InterPro" id="IPR003593">
    <property type="entry name" value="AAA+_ATPase"/>
</dbReference>
<dbReference type="PROSITE" id="PS50893">
    <property type="entry name" value="ABC_TRANSPORTER_2"/>
    <property type="match status" value="1"/>
</dbReference>
<dbReference type="Gene3D" id="3.40.50.300">
    <property type="entry name" value="P-loop containing nucleotide triphosphate hydrolases"/>
    <property type="match status" value="1"/>
</dbReference>
<evidence type="ECO:0000313" key="7">
    <source>
        <dbReference type="Proteomes" id="UP000245629"/>
    </source>
</evidence>
<dbReference type="SMART" id="SM00382">
    <property type="entry name" value="AAA"/>
    <property type="match status" value="1"/>
</dbReference>
<evidence type="ECO:0000256" key="1">
    <source>
        <dbReference type="ARBA" id="ARBA00005417"/>
    </source>
</evidence>
<dbReference type="InterPro" id="IPR017871">
    <property type="entry name" value="ABC_transporter-like_CS"/>
</dbReference>
<dbReference type="InterPro" id="IPR027417">
    <property type="entry name" value="P-loop_NTPase"/>
</dbReference>
<reference evidence="7" key="1">
    <citation type="submission" date="2018-05" db="EMBL/GenBank/DDBJ databases">
        <title>Azospirillum thermophila sp. nov., a novel isolated from hot spring.</title>
        <authorList>
            <person name="Zhao Z."/>
        </authorList>
    </citation>
    <scope>NUCLEOTIDE SEQUENCE [LARGE SCALE GENOMIC DNA]</scope>
    <source>
        <strain evidence="7">CFH 70021</strain>
        <plasmid evidence="7">unnamed2</plasmid>
    </source>
</reference>
<dbReference type="Proteomes" id="UP000245629">
    <property type="component" value="Plasmid unnamed2"/>
</dbReference>
<accession>A0A2S2CYT4</accession>
<gene>
    <name evidence="6" type="ORF">DEW08_27240</name>
</gene>
<organism evidence="6 7">
    <name type="scientific">Azospirillum thermophilum</name>
    <dbReference type="NCBI Taxonomy" id="2202148"/>
    <lineage>
        <taxon>Bacteria</taxon>
        <taxon>Pseudomonadati</taxon>
        <taxon>Pseudomonadota</taxon>
        <taxon>Alphaproteobacteria</taxon>
        <taxon>Rhodospirillales</taxon>
        <taxon>Azospirillaceae</taxon>
        <taxon>Azospirillum</taxon>
    </lineage>
</organism>
<protein>
    <submittedName>
        <fullName evidence="6">ABC transporter ATP-binding protein</fullName>
    </submittedName>
</protein>
<dbReference type="KEGG" id="azz:DEW08_27240"/>
<dbReference type="SUPFAM" id="SSF52540">
    <property type="entry name" value="P-loop containing nucleoside triphosphate hydrolases"/>
    <property type="match status" value="1"/>
</dbReference>
<comment type="similarity">
    <text evidence="1">Belongs to the ABC transporter superfamily.</text>
</comment>
<geneLocation type="plasmid" evidence="6 7">
    <name>unnamed2</name>
</geneLocation>
<keyword evidence="6" id="KW-0614">Plasmid</keyword>
<dbReference type="RefSeq" id="WP_109333222.1">
    <property type="nucleotide sequence ID" value="NZ_CP029357.1"/>
</dbReference>
<name>A0A2S2CYT4_9PROT</name>
<dbReference type="PANTHER" id="PTHR42788:SF13">
    <property type="entry name" value="ALIPHATIC SULFONATES IMPORT ATP-BINDING PROTEIN SSUB"/>
    <property type="match status" value="1"/>
</dbReference>
<evidence type="ECO:0000256" key="4">
    <source>
        <dbReference type="ARBA" id="ARBA00022840"/>
    </source>
</evidence>
<dbReference type="AlphaFoldDB" id="A0A2S2CYT4"/>